<evidence type="ECO:0000313" key="2">
    <source>
        <dbReference type="Proteomes" id="UP000074850"/>
    </source>
</evidence>
<reference evidence="1 2" key="1">
    <citation type="submission" date="2016-02" db="EMBL/GenBank/DDBJ databases">
        <authorList>
            <consortium name="Pathogen Informatics"/>
        </authorList>
    </citation>
    <scope>NUCLEOTIDE SEQUENCE [LARGE SCALE GENOMIC DNA]</scope>
    <source>
        <strain evidence="1 2">LSS64</strain>
    </source>
</reference>
<dbReference type="EMBL" id="FIHM01000017">
    <property type="protein sequence ID" value="CYV29453.1"/>
    <property type="molecule type" value="Genomic_DNA"/>
</dbReference>
<name>A0A0Z8I5N0_STRSU</name>
<dbReference type="Proteomes" id="UP000074850">
    <property type="component" value="Unassembled WGS sequence"/>
</dbReference>
<accession>A0A0Z8I5N0</accession>
<sequence length="78" mass="9103">MRQLSGLYINHKQENYCILSDADTARAIKKRCKGSEEIPKVLHFGNCDVELFEVDSAELSQRIMTLENQFYEDITKYN</sequence>
<dbReference type="RefSeq" id="WP_024378881.1">
    <property type="nucleotide sequence ID" value="NZ_CEFC01000358.1"/>
</dbReference>
<evidence type="ECO:0000313" key="1">
    <source>
        <dbReference type="EMBL" id="CYV29453.1"/>
    </source>
</evidence>
<dbReference type="AlphaFoldDB" id="A0A0Z8I5N0"/>
<protein>
    <submittedName>
        <fullName evidence="1">Uncharacterized protein</fullName>
    </submittedName>
</protein>
<gene>
    <name evidence="1" type="ORF">ERS132426_00986</name>
</gene>
<proteinExistence type="predicted"/>
<organism evidence="1 2">
    <name type="scientific">Streptococcus suis</name>
    <dbReference type="NCBI Taxonomy" id="1307"/>
    <lineage>
        <taxon>Bacteria</taxon>
        <taxon>Bacillati</taxon>
        <taxon>Bacillota</taxon>
        <taxon>Bacilli</taxon>
        <taxon>Lactobacillales</taxon>
        <taxon>Streptococcaceae</taxon>
        <taxon>Streptococcus</taxon>
    </lineage>
</organism>